<accession>A0A8D8CGE1</accession>
<dbReference type="EMBL" id="HBUE01113902">
    <property type="protein sequence ID" value="CAG6490004.1"/>
    <property type="molecule type" value="Transcribed_RNA"/>
</dbReference>
<evidence type="ECO:0000313" key="1">
    <source>
        <dbReference type="EMBL" id="CAG6490011.1"/>
    </source>
</evidence>
<reference evidence="1" key="1">
    <citation type="submission" date="2021-05" db="EMBL/GenBank/DDBJ databases">
        <authorList>
            <person name="Alioto T."/>
            <person name="Alioto T."/>
            <person name="Gomez Garrido J."/>
        </authorList>
    </citation>
    <scope>NUCLEOTIDE SEQUENCE</scope>
</reference>
<dbReference type="EMBL" id="HBUE01113896">
    <property type="protein sequence ID" value="CAG6489995.1"/>
    <property type="molecule type" value="Transcribed_RNA"/>
</dbReference>
<organism evidence="1">
    <name type="scientific">Culex pipiens</name>
    <name type="common">House mosquito</name>
    <dbReference type="NCBI Taxonomy" id="7175"/>
    <lineage>
        <taxon>Eukaryota</taxon>
        <taxon>Metazoa</taxon>
        <taxon>Ecdysozoa</taxon>
        <taxon>Arthropoda</taxon>
        <taxon>Hexapoda</taxon>
        <taxon>Insecta</taxon>
        <taxon>Pterygota</taxon>
        <taxon>Neoptera</taxon>
        <taxon>Endopterygota</taxon>
        <taxon>Diptera</taxon>
        <taxon>Nematocera</taxon>
        <taxon>Culicoidea</taxon>
        <taxon>Culicidae</taxon>
        <taxon>Culicinae</taxon>
        <taxon>Culicini</taxon>
        <taxon>Culex</taxon>
        <taxon>Culex</taxon>
    </lineage>
</organism>
<dbReference type="EMBL" id="HBUE01223220">
    <property type="protein sequence ID" value="CAG6540566.1"/>
    <property type="molecule type" value="Transcribed_RNA"/>
</dbReference>
<dbReference type="EMBL" id="HBUE01223221">
    <property type="protein sequence ID" value="CAG6540568.1"/>
    <property type="molecule type" value="Transcribed_RNA"/>
</dbReference>
<dbReference type="EMBL" id="HBUE01113906">
    <property type="protein sequence ID" value="CAG6490014.1"/>
    <property type="molecule type" value="Transcribed_RNA"/>
</dbReference>
<dbReference type="EMBL" id="HBUE01113900">
    <property type="protein sequence ID" value="CAG6490000.1"/>
    <property type="molecule type" value="Transcribed_RNA"/>
</dbReference>
<dbReference type="EMBL" id="HBUE01113895">
    <property type="protein sequence ID" value="CAG6489992.1"/>
    <property type="molecule type" value="Transcribed_RNA"/>
</dbReference>
<dbReference type="AlphaFoldDB" id="A0A8D8CGE1"/>
<sequence length="101" mass="11935">MGKNFEGHGSGNSSGLWNHCSCRQWNAVHELNRVHLNGLQTHYHCRFCQHPIRKRPFCRHVVQSGCAHVRWLARFFRNFYRFFPRQGCSVSLAFCSTTFYD</sequence>
<proteinExistence type="predicted"/>
<name>A0A8D8CGE1_CULPI</name>
<dbReference type="EMBL" id="HBUE01329889">
    <property type="protein sequence ID" value="CAG6592639.1"/>
    <property type="molecule type" value="Transcribed_RNA"/>
</dbReference>
<dbReference type="EMBL" id="HBUE01113908">
    <property type="protein sequence ID" value="CAG6490019.1"/>
    <property type="molecule type" value="Transcribed_RNA"/>
</dbReference>
<dbReference type="EMBL" id="HBUE01113905">
    <property type="protein sequence ID" value="CAG6490011.1"/>
    <property type="molecule type" value="Transcribed_RNA"/>
</dbReference>
<dbReference type="EMBL" id="HBUE01329888">
    <property type="protein sequence ID" value="CAG6592637.1"/>
    <property type="molecule type" value="Transcribed_RNA"/>
</dbReference>
<protein>
    <submittedName>
        <fullName evidence="1">(northern house mosquito) hypothetical protein</fullName>
    </submittedName>
</protein>